<evidence type="ECO:0000313" key="8">
    <source>
        <dbReference type="Proteomes" id="UP000196878"/>
    </source>
</evidence>
<name>A0A212AGK3_9RHOB</name>
<dbReference type="AlphaFoldDB" id="A0A212AGK3"/>
<organism evidence="7 8">
    <name type="scientific">Haematobacter genomosp. 1</name>
    <dbReference type="NCBI Taxonomy" id="366618"/>
    <lineage>
        <taxon>Bacteria</taxon>
        <taxon>Pseudomonadati</taxon>
        <taxon>Pseudomonadota</taxon>
        <taxon>Alphaproteobacteria</taxon>
        <taxon>Rhodobacterales</taxon>
        <taxon>Paracoccaceae</taxon>
        <taxon>Haematobacter</taxon>
    </lineage>
</organism>
<evidence type="ECO:0000256" key="1">
    <source>
        <dbReference type="ARBA" id="ARBA00004141"/>
    </source>
</evidence>
<dbReference type="GO" id="GO:0016020">
    <property type="term" value="C:membrane"/>
    <property type="evidence" value="ECO:0007669"/>
    <property type="project" value="UniProtKB-SubCell"/>
</dbReference>
<dbReference type="RefSeq" id="WP_088213939.1">
    <property type="nucleotide sequence ID" value="NZ_NIPW01000004.1"/>
</dbReference>
<evidence type="ECO:0000256" key="3">
    <source>
        <dbReference type="ARBA" id="ARBA00022989"/>
    </source>
</evidence>
<feature type="transmembrane region" description="Helical" evidence="5">
    <location>
        <begin position="57"/>
        <end position="74"/>
    </location>
</feature>
<sequence length="154" mass="17017">MTSTDDTFFARGLPDPATEGAFYRDVAVKRFIAWGVDVAIIALITAILVPLTAFTALFYLVGLYMVVAFLYRWIGLTRKSATIGQRLVSLEFRTFRGERLDALTAFLHVLGYTVSWSFGLPQLISIATMLITPKGQSLTDMLLGTAAINRAARF</sequence>
<feature type="transmembrane region" description="Helical" evidence="5">
    <location>
        <begin position="31"/>
        <end position="51"/>
    </location>
</feature>
<keyword evidence="3 5" id="KW-1133">Transmembrane helix</keyword>
<dbReference type="Proteomes" id="UP000196878">
    <property type="component" value="Unassembled WGS sequence"/>
</dbReference>
<reference evidence="7 8" key="1">
    <citation type="submission" date="2016-12" db="EMBL/GenBank/DDBJ databases">
        <title>Comparison of Traditional DNA-DNA Hybridization with In Silico Genomic Analysis.</title>
        <authorList>
            <person name="Nicholson A.C."/>
            <person name="Humrighouse B.W."/>
            <person name="Graziano J."/>
            <person name="Lasker B."/>
            <person name="Whitney A.M."/>
            <person name="Mcquiston J.R."/>
        </authorList>
    </citation>
    <scope>NUCLEOTIDE SEQUENCE [LARGE SCALE GENOMIC DNA]</scope>
    <source>
        <strain evidence="7 8">H2240</strain>
    </source>
</reference>
<evidence type="ECO:0000313" key="7">
    <source>
        <dbReference type="EMBL" id="OWJ80630.1"/>
    </source>
</evidence>
<dbReference type="Pfam" id="PF06271">
    <property type="entry name" value="RDD"/>
    <property type="match status" value="1"/>
</dbReference>
<keyword evidence="2 5" id="KW-0812">Transmembrane</keyword>
<dbReference type="OrthoDB" id="7270324at2"/>
<evidence type="ECO:0000256" key="5">
    <source>
        <dbReference type="SAM" id="Phobius"/>
    </source>
</evidence>
<dbReference type="InterPro" id="IPR010432">
    <property type="entry name" value="RDD"/>
</dbReference>
<keyword evidence="8" id="KW-1185">Reference proteome</keyword>
<feature type="domain" description="RDD" evidence="6">
    <location>
        <begin position="28"/>
        <end position="143"/>
    </location>
</feature>
<comment type="caution">
    <text evidence="7">The sequence shown here is derived from an EMBL/GenBank/DDBJ whole genome shotgun (WGS) entry which is preliminary data.</text>
</comment>
<proteinExistence type="predicted"/>
<evidence type="ECO:0000259" key="6">
    <source>
        <dbReference type="Pfam" id="PF06271"/>
    </source>
</evidence>
<comment type="subcellular location">
    <subcellularLocation>
        <location evidence="1">Membrane</location>
        <topology evidence="1">Multi-pass membrane protein</topology>
    </subcellularLocation>
</comment>
<gene>
    <name evidence="7" type="ORF">CDV49_01905</name>
</gene>
<evidence type="ECO:0000256" key="4">
    <source>
        <dbReference type="ARBA" id="ARBA00023136"/>
    </source>
</evidence>
<keyword evidence="4 5" id="KW-0472">Membrane</keyword>
<accession>A0A212AGK3</accession>
<dbReference type="EMBL" id="NIPW01000004">
    <property type="protein sequence ID" value="OWJ80630.1"/>
    <property type="molecule type" value="Genomic_DNA"/>
</dbReference>
<evidence type="ECO:0000256" key="2">
    <source>
        <dbReference type="ARBA" id="ARBA00022692"/>
    </source>
</evidence>
<protein>
    <recommendedName>
        <fullName evidence="6">RDD domain-containing protein</fullName>
    </recommendedName>
</protein>